<keyword evidence="3" id="KW-1185">Reference proteome</keyword>
<proteinExistence type="predicted"/>
<feature type="transmembrane region" description="Helical" evidence="1">
    <location>
        <begin position="65"/>
        <end position="85"/>
    </location>
</feature>
<dbReference type="RefSeq" id="WP_344362966.1">
    <property type="nucleotide sequence ID" value="NZ_BAAASR010000021.1"/>
</dbReference>
<organism evidence="2 3">
    <name type="scientific">Streptomyces gobitricini</name>
    <dbReference type="NCBI Taxonomy" id="68211"/>
    <lineage>
        <taxon>Bacteria</taxon>
        <taxon>Bacillati</taxon>
        <taxon>Actinomycetota</taxon>
        <taxon>Actinomycetes</taxon>
        <taxon>Kitasatosporales</taxon>
        <taxon>Streptomycetaceae</taxon>
        <taxon>Streptomyces</taxon>
    </lineage>
</organism>
<feature type="transmembrane region" description="Helical" evidence="1">
    <location>
        <begin position="92"/>
        <end position="114"/>
    </location>
</feature>
<evidence type="ECO:0000313" key="3">
    <source>
        <dbReference type="Proteomes" id="UP001499942"/>
    </source>
</evidence>
<protein>
    <recommendedName>
        <fullName evidence="4">Integral membrane protein</fullName>
    </recommendedName>
</protein>
<evidence type="ECO:0000256" key="1">
    <source>
        <dbReference type="SAM" id="Phobius"/>
    </source>
</evidence>
<feature type="transmembrane region" description="Helical" evidence="1">
    <location>
        <begin position="36"/>
        <end position="59"/>
    </location>
</feature>
<keyword evidence="1" id="KW-0812">Transmembrane</keyword>
<evidence type="ECO:0000313" key="2">
    <source>
        <dbReference type="EMBL" id="GAA2502891.1"/>
    </source>
</evidence>
<gene>
    <name evidence="2" type="ORF">GCM10010393_39150</name>
</gene>
<feature type="transmembrane region" description="Helical" evidence="1">
    <location>
        <begin position="143"/>
        <end position="160"/>
    </location>
</feature>
<dbReference type="EMBL" id="BAAASR010000021">
    <property type="protein sequence ID" value="GAA2502891.1"/>
    <property type="molecule type" value="Genomic_DNA"/>
</dbReference>
<keyword evidence="1" id="KW-0472">Membrane</keyword>
<reference evidence="2 3" key="1">
    <citation type="journal article" date="2019" name="Int. J. Syst. Evol. Microbiol.">
        <title>The Global Catalogue of Microorganisms (GCM) 10K type strain sequencing project: providing services to taxonomists for standard genome sequencing and annotation.</title>
        <authorList>
            <consortium name="The Broad Institute Genomics Platform"/>
            <consortium name="The Broad Institute Genome Sequencing Center for Infectious Disease"/>
            <person name="Wu L."/>
            <person name="Ma J."/>
        </authorList>
    </citation>
    <scope>NUCLEOTIDE SEQUENCE [LARGE SCALE GENOMIC DNA]</scope>
    <source>
        <strain evidence="2 3">JCM 5062</strain>
    </source>
</reference>
<dbReference type="Proteomes" id="UP001499942">
    <property type="component" value="Unassembled WGS sequence"/>
</dbReference>
<comment type="caution">
    <text evidence="2">The sequence shown here is derived from an EMBL/GenBank/DDBJ whole genome shotgun (WGS) entry which is preliminary data.</text>
</comment>
<accession>A0ABN3MIR8</accession>
<evidence type="ECO:0008006" key="4">
    <source>
        <dbReference type="Google" id="ProtNLM"/>
    </source>
</evidence>
<sequence length="165" mass="16132">MSQPVPPPGNPFGGPAGATPYPPAPAPAAAPARDNVALGLVAAVVAALVAAVAYGAIGGTIEREIGYAAVGVGFLVGFAAAKAGGRNPALPVVAAVLSIAAVYLGQLVAMAVVISNTLGGSAPEILMEEFGSLTDLWKETAEAMTYVFLAIAAVTAFAGAKKADS</sequence>
<name>A0ABN3MIR8_9ACTN</name>
<keyword evidence="1" id="KW-1133">Transmembrane helix</keyword>